<dbReference type="Proteomes" id="UP001153636">
    <property type="component" value="Chromosome 5"/>
</dbReference>
<dbReference type="Gene3D" id="3.20.20.80">
    <property type="entry name" value="Glycosidases"/>
    <property type="match status" value="1"/>
</dbReference>
<organism evidence="14 15">
    <name type="scientific">Psylliodes chrysocephalus</name>
    <dbReference type="NCBI Taxonomy" id="3402493"/>
    <lineage>
        <taxon>Eukaryota</taxon>
        <taxon>Metazoa</taxon>
        <taxon>Ecdysozoa</taxon>
        <taxon>Arthropoda</taxon>
        <taxon>Hexapoda</taxon>
        <taxon>Insecta</taxon>
        <taxon>Pterygota</taxon>
        <taxon>Neoptera</taxon>
        <taxon>Endopterygota</taxon>
        <taxon>Coleoptera</taxon>
        <taxon>Polyphaga</taxon>
        <taxon>Cucujiformia</taxon>
        <taxon>Chrysomeloidea</taxon>
        <taxon>Chrysomelidae</taxon>
        <taxon>Galerucinae</taxon>
        <taxon>Alticini</taxon>
        <taxon>Psylliodes</taxon>
    </lineage>
</organism>
<feature type="domain" description="Glycoside hydrolase family 31 TIM barrel" evidence="11">
    <location>
        <begin position="255"/>
        <end position="578"/>
    </location>
</feature>
<sequence>MLRSYRDFKPTSLLTAQLDKLTSDKNSVKIPISNNDKQQFNIHVTILSMGTARIKILENKSTRYELADVLDKEPTKLDITIDKSVKGSVTIQAVNLSSSNSHKVVIRADPLKIEFFNDDLTLVSVINGDQFIFDKDSQSFAFNVEFTDAIKLYGLHHHTVNLELPDTKANNMDPLRLRNSDLAYYEVGSPMAIGIITSGIFLHNAAEQWIDVSYDASSASVRFMVESAALDLFVFTGNTTKDVVRQFVEITGRAHMPQLWTLGYHQCRWSYYTQDDAKEVVAQMDVHDFPMDALWLDIDYTDGYRYFTWNPKNFSDPIEFQANLSSTNRKLVTILDPHIKIDENYPVYANAKGKYFVKWENGSCWPGVSSYLDFLNPDARDYYASWYSYKNFKNSTPTLSGVWNDMNEPSVFDKTTENTMPFEAVHYGNVKHRDIHNIYGFLQTKATHQGLMQRDNGTRRPFVLTRSHFAGSQRYAAMWTGDNTADWPYLRVSYSECMLSNLVGLVFCGADIGGFFNDPEVELVQRWYQAGIWLPFYRGHAQIDTKRREPYLYKDDVQNVIRNALRTRYQHVPVWYTLFYEHTRTGDPVIRPLFYDYPEIMDKDNHILLGSDILARPVMDKGAKSIDITFPGKKDVYWYRIDDGSNTIHRGSETKNFPVDITTSPYFYRGGSIIARKDTIRRSTTDTLNDPFTLHVNLDSANKAVGRLYVDDYTSFDYQNKNLYCYLSMTYLHETGGLLIDQIDGIATNISVNIDHVVINRKISTGDTYSRTEIRTLADGTPLSDFKIVHRLQEEKQVFLKL</sequence>
<gene>
    <name evidence="14" type="ORF">PSYICH_LOCUS11593</name>
</gene>
<keyword evidence="7" id="KW-0325">Glycoprotein</keyword>
<evidence type="ECO:0000256" key="5">
    <source>
        <dbReference type="ARBA" id="ARBA00022801"/>
    </source>
</evidence>
<dbReference type="SUPFAM" id="SSF51445">
    <property type="entry name" value="(Trans)glycosidases"/>
    <property type="match status" value="1"/>
</dbReference>
<evidence type="ECO:0000313" key="14">
    <source>
        <dbReference type="EMBL" id="CAH1111037.1"/>
    </source>
</evidence>
<evidence type="ECO:0000256" key="2">
    <source>
        <dbReference type="ARBA" id="ARBA00004833"/>
    </source>
</evidence>
<dbReference type="PANTHER" id="PTHR22762:SF54">
    <property type="entry name" value="BCDNA.GH04962"/>
    <property type="match status" value="1"/>
</dbReference>
<dbReference type="InterPro" id="IPR000322">
    <property type="entry name" value="Glyco_hydro_31_TIM"/>
</dbReference>
<evidence type="ECO:0000256" key="8">
    <source>
        <dbReference type="ARBA" id="ARBA00023295"/>
    </source>
</evidence>
<evidence type="ECO:0000259" key="12">
    <source>
        <dbReference type="Pfam" id="PF13802"/>
    </source>
</evidence>
<dbReference type="OrthoDB" id="3237269at2759"/>
<evidence type="ECO:0000256" key="10">
    <source>
        <dbReference type="RuleBase" id="RU361185"/>
    </source>
</evidence>
<evidence type="ECO:0000259" key="11">
    <source>
        <dbReference type="Pfam" id="PF01055"/>
    </source>
</evidence>
<dbReference type="PROSITE" id="PS00129">
    <property type="entry name" value="GLYCOSYL_HYDROL_F31_1"/>
    <property type="match status" value="1"/>
</dbReference>
<dbReference type="GO" id="GO:0005783">
    <property type="term" value="C:endoplasmic reticulum"/>
    <property type="evidence" value="ECO:0007669"/>
    <property type="project" value="UniProtKB-SubCell"/>
</dbReference>
<dbReference type="InterPro" id="IPR030458">
    <property type="entry name" value="Glyco_hydro_31_AS"/>
</dbReference>
<evidence type="ECO:0000256" key="9">
    <source>
        <dbReference type="ARBA" id="ARBA00042895"/>
    </source>
</evidence>
<evidence type="ECO:0000259" key="13">
    <source>
        <dbReference type="Pfam" id="PF21365"/>
    </source>
</evidence>
<dbReference type="InterPro" id="IPR013780">
    <property type="entry name" value="Glyco_hydro_b"/>
</dbReference>
<keyword evidence="4" id="KW-0732">Signal</keyword>
<dbReference type="EMBL" id="OV651817">
    <property type="protein sequence ID" value="CAH1111037.1"/>
    <property type="molecule type" value="Genomic_DNA"/>
</dbReference>
<dbReference type="Gene3D" id="2.60.40.1180">
    <property type="entry name" value="Golgi alpha-mannosidase II"/>
    <property type="match status" value="2"/>
</dbReference>
<dbReference type="InterPro" id="IPR011013">
    <property type="entry name" value="Gal_mutarotase_sf_dom"/>
</dbReference>
<dbReference type="Pfam" id="PF01055">
    <property type="entry name" value="Glyco_hydro_31_2nd"/>
    <property type="match status" value="1"/>
</dbReference>
<evidence type="ECO:0000256" key="7">
    <source>
        <dbReference type="ARBA" id="ARBA00023180"/>
    </source>
</evidence>
<comment type="pathway">
    <text evidence="2">Glycan metabolism; N-glycan metabolism.</text>
</comment>
<evidence type="ECO:0000256" key="6">
    <source>
        <dbReference type="ARBA" id="ARBA00022824"/>
    </source>
</evidence>
<keyword evidence="15" id="KW-1185">Reference proteome</keyword>
<dbReference type="InterPro" id="IPR025887">
    <property type="entry name" value="Glyco_hydro_31_N_dom"/>
</dbReference>
<dbReference type="GO" id="GO:0006491">
    <property type="term" value="P:N-glycan processing"/>
    <property type="evidence" value="ECO:0007669"/>
    <property type="project" value="TreeGrafter"/>
</dbReference>
<dbReference type="CDD" id="cd06603">
    <property type="entry name" value="GH31_GANC_GANAB_alpha"/>
    <property type="match status" value="1"/>
</dbReference>
<dbReference type="GO" id="GO:0005975">
    <property type="term" value="P:carbohydrate metabolic process"/>
    <property type="evidence" value="ECO:0007669"/>
    <property type="project" value="InterPro"/>
</dbReference>
<evidence type="ECO:0000313" key="15">
    <source>
        <dbReference type="Proteomes" id="UP001153636"/>
    </source>
</evidence>
<keyword evidence="5 10" id="KW-0378">Hydrolase</keyword>
<name>A0A9P0GJ09_9CUCU</name>
<dbReference type="InterPro" id="IPR048395">
    <property type="entry name" value="Glyco_hydro_31_C"/>
</dbReference>
<comment type="similarity">
    <text evidence="3 10">Belongs to the glycosyl hydrolase 31 family.</text>
</comment>
<dbReference type="CDD" id="cd14752">
    <property type="entry name" value="GH31_N"/>
    <property type="match status" value="1"/>
</dbReference>
<dbReference type="Pfam" id="PF13802">
    <property type="entry name" value="Gal_mutarotas_2"/>
    <property type="match status" value="1"/>
</dbReference>
<dbReference type="SUPFAM" id="SSF74650">
    <property type="entry name" value="Galactose mutarotase-like"/>
    <property type="match status" value="1"/>
</dbReference>
<evidence type="ECO:0000256" key="4">
    <source>
        <dbReference type="ARBA" id="ARBA00022729"/>
    </source>
</evidence>
<dbReference type="GO" id="GO:0090599">
    <property type="term" value="F:alpha-glucosidase activity"/>
    <property type="evidence" value="ECO:0007669"/>
    <property type="project" value="TreeGrafter"/>
</dbReference>
<evidence type="ECO:0000256" key="3">
    <source>
        <dbReference type="ARBA" id="ARBA00007806"/>
    </source>
</evidence>
<dbReference type="Pfam" id="PF21365">
    <property type="entry name" value="Glyco_hydro_31_3rd"/>
    <property type="match status" value="1"/>
</dbReference>
<dbReference type="Gene3D" id="2.60.40.1760">
    <property type="entry name" value="glycosyl hydrolase (family 31)"/>
    <property type="match status" value="1"/>
</dbReference>
<feature type="domain" description="Glycoside hydrolase family 31 N-terminal" evidence="12">
    <location>
        <begin position="42"/>
        <end position="211"/>
    </location>
</feature>
<comment type="subcellular location">
    <subcellularLocation>
        <location evidence="1">Endoplasmic reticulum</location>
    </subcellularLocation>
</comment>
<protein>
    <recommendedName>
        <fullName evidence="9">Glucosidase II subunit alpha</fullName>
    </recommendedName>
</protein>
<keyword evidence="8 10" id="KW-0326">Glycosidase</keyword>
<accession>A0A9P0GJ09</accession>
<evidence type="ECO:0000256" key="1">
    <source>
        <dbReference type="ARBA" id="ARBA00004240"/>
    </source>
</evidence>
<dbReference type="GO" id="GO:0030246">
    <property type="term" value="F:carbohydrate binding"/>
    <property type="evidence" value="ECO:0007669"/>
    <property type="project" value="InterPro"/>
</dbReference>
<dbReference type="SUPFAM" id="SSF51011">
    <property type="entry name" value="Glycosyl hydrolase domain"/>
    <property type="match status" value="1"/>
</dbReference>
<keyword evidence="6" id="KW-0256">Endoplasmic reticulum</keyword>
<dbReference type="PANTHER" id="PTHR22762">
    <property type="entry name" value="ALPHA-GLUCOSIDASE"/>
    <property type="match status" value="1"/>
</dbReference>
<dbReference type="InterPro" id="IPR017853">
    <property type="entry name" value="GH"/>
</dbReference>
<dbReference type="AlphaFoldDB" id="A0A9P0GJ09"/>
<feature type="domain" description="Glycosyl hydrolase family 31 C-terminal" evidence="13">
    <location>
        <begin position="586"/>
        <end position="674"/>
    </location>
</feature>
<proteinExistence type="inferred from homology"/>
<reference evidence="14" key="1">
    <citation type="submission" date="2022-01" db="EMBL/GenBank/DDBJ databases">
        <authorList>
            <person name="King R."/>
        </authorList>
    </citation>
    <scope>NUCLEOTIDE SEQUENCE</scope>
</reference>